<evidence type="ECO:0000259" key="2">
    <source>
        <dbReference type="Pfam" id="PF05598"/>
    </source>
</evidence>
<dbReference type="KEGG" id="tvd:SG34_032830"/>
<sequence length="522" mass="58674">MTNNRHWECPVSLSKKEKLICSKLKNHGKLFVFLRNHRHAIFNDEINQQLIAMYADHPKGKPPVPAAQLAMATLLQSYEQKSDAGATLDAMFDMRWKMVLNCLSDETAPFSQGTLCDFRHRLIKHNMDVILLEHTVNIAKEFGGFGHQQLRIALDSAPLQGAGRVEDTFNLVGHALELLIDCVAHIKQTSEEKIIAQTRVKLIGKSSIKAALDIDWSDPNEKYEAINTLLLDVERLQQWLEAQPNDIREHKALKECLLLLETVLEQNIEPDPDGGSRIKQGTAAERRISVSDKDMRHGRKSSSRTINGFKQHIAVDLESKLILATCVRPANEPEHKASRLLKPKVLNYGSVSELSIDRGYLAADWTVELYHEGKNVVAKPWTAPAAPGKFSKKSFSIDLVGLSVTCPNDIAVPIKGKKQKQAKFPVNQCNECMYKSKCTDARNGRVVSIHANERMMQDLAYYVETTPGRADARERVKVEHSLASVCNRKGPRARYRGLRLNEFDLNRTAMITNLHISLNLAA</sequence>
<dbReference type="EMBL" id="CP059734">
    <property type="protein sequence ID" value="WDE08695.1"/>
    <property type="molecule type" value="Genomic_DNA"/>
</dbReference>
<feature type="compositionally biased region" description="Basic and acidic residues" evidence="1">
    <location>
        <begin position="284"/>
        <end position="295"/>
    </location>
</feature>
<evidence type="ECO:0000259" key="3">
    <source>
        <dbReference type="Pfam" id="PF13751"/>
    </source>
</evidence>
<reference evidence="6" key="2">
    <citation type="submission" date="2020-07" db="EMBL/GenBank/DDBJ databases">
        <authorList>
            <person name="van Zyl L.J."/>
            <person name="Busche T."/>
            <person name="Ruckert C."/>
            <person name="Kalinowski J."/>
            <person name="Trindade M.I."/>
        </authorList>
    </citation>
    <scope>NUCLEOTIDE SEQUENCE</scope>
    <source>
        <strain evidence="6">XOM25</strain>
    </source>
</reference>
<dbReference type="Proteomes" id="UP000032352">
    <property type="component" value="Chromosome"/>
</dbReference>
<feature type="domain" description="Transposase InsH N-terminal" evidence="2">
    <location>
        <begin position="33"/>
        <end position="121"/>
    </location>
</feature>
<dbReference type="AlphaFoldDB" id="A0AAF0CAR0"/>
<dbReference type="KEGG" id="tvd:SG34_033165"/>
<evidence type="ECO:0000313" key="6">
    <source>
        <dbReference type="EMBL" id="WDE07153.1"/>
    </source>
</evidence>
<evidence type="ECO:0000313" key="10">
    <source>
        <dbReference type="Proteomes" id="UP000032352"/>
    </source>
</evidence>
<dbReference type="EMBL" id="CP059734">
    <property type="protein sequence ID" value="WDE08753.1"/>
    <property type="molecule type" value="Genomic_DNA"/>
</dbReference>
<dbReference type="Pfam" id="PF13751">
    <property type="entry name" value="DDE_Tnp_1_6"/>
    <property type="match status" value="1"/>
</dbReference>
<dbReference type="InterPro" id="IPR025668">
    <property type="entry name" value="Tnp_DDE_dom"/>
</dbReference>
<organism evidence="6 10">
    <name type="scientific">Thalassomonas viridans</name>
    <dbReference type="NCBI Taxonomy" id="137584"/>
    <lineage>
        <taxon>Bacteria</taxon>
        <taxon>Pseudomonadati</taxon>
        <taxon>Pseudomonadota</taxon>
        <taxon>Gammaproteobacteria</taxon>
        <taxon>Alteromonadales</taxon>
        <taxon>Colwelliaceae</taxon>
        <taxon>Thalassomonas</taxon>
    </lineage>
</organism>
<dbReference type="KEGG" id="tvd:SG34_024555"/>
<dbReference type="RefSeq" id="WP_044842345.1">
    <property type="nucleotide sequence ID" value="NZ_CP059733.1"/>
</dbReference>
<dbReference type="InterPro" id="IPR008490">
    <property type="entry name" value="Transposase_InsH_N"/>
</dbReference>
<dbReference type="KEGG" id="tvd:SG34_009815"/>
<dbReference type="PANTHER" id="PTHR35604">
    <property type="entry name" value="TRANSPOSASE INSH FOR INSERTION SEQUENCE ELEMENT IS5A-RELATED"/>
    <property type="match status" value="1"/>
</dbReference>
<evidence type="ECO:0000313" key="4">
    <source>
        <dbReference type="EMBL" id="WDE04471.1"/>
    </source>
</evidence>
<dbReference type="KEGG" id="tvd:SG34_003650"/>
<protein>
    <submittedName>
        <fullName evidence="6">IS1182 family transposase</fullName>
    </submittedName>
</protein>
<evidence type="ECO:0000313" key="5">
    <source>
        <dbReference type="EMBL" id="WDE06036.1"/>
    </source>
</evidence>
<dbReference type="EMBL" id="CP059733">
    <property type="protein sequence ID" value="WDE06036.1"/>
    <property type="molecule type" value="Genomic_DNA"/>
</dbReference>
<evidence type="ECO:0000313" key="9">
    <source>
        <dbReference type="EMBL" id="WDE08753.1"/>
    </source>
</evidence>
<name>A0AAF0CAR0_9GAMM</name>
<evidence type="ECO:0000313" key="8">
    <source>
        <dbReference type="EMBL" id="WDE08695.1"/>
    </source>
</evidence>
<dbReference type="Proteomes" id="UP000032352">
    <property type="component" value="Chromosome pTvir"/>
</dbReference>
<gene>
    <name evidence="5" type="ORF">SG34_003650</name>
    <name evidence="6" type="ORF">SG34_009815</name>
    <name evidence="7" type="ORF">SG34_012145</name>
    <name evidence="4" type="ORF">SG34_024555</name>
    <name evidence="8" type="ORF">SG34_032830</name>
    <name evidence="9" type="ORF">SG34_033165</name>
</gene>
<dbReference type="KEGG" id="tvd:SG34_012145"/>
<dbReference type="EMBL" id="CP059733">
    <property type="protein sequence ID" value="WDE07153.1"/>
    <property type="molecule type" value="Genomic_DNA"/>
</dbReference>
<dbReference type="EMBL" id="CP059733">
    <property type="protein sequence ID" value="WDE04471.1"/>
    <property type="molecule type" value="Genomic_DNA"/>
</dbReference>
<feature type="domain" description="Transposase DDE" evidence="3">
    <location>
        <begin position="414"/>
        <end position="514"/>
    </location>
</feature>
<dbReference type="PANTHER" id="PTHR35604:SF2">
    <property type="entry name" value="TRANSPOSASE INSH FOR INSERTION SEQUENCE ELEMENT IS5A-RELATED"/>
    <property type="match status" value="1"/>
</dbReference>
<reference evidence="6 10" key="1">
    <citation type="journal article" date="2015" name="Genome Announc.">
        <title>Draft Genome Sequences of Marine Isolates of Thalassomonas viridans and Thalassomonas actiniarum.</title>
        <authorList>
            <person name="Olonade I."/>
            <person name="van Zyl L.J."/>
            <person name="Trindade M."/>
        </authorList>
    </citation>
    <scope>NUCLEOTIDE SEQUENCE [LARGE SCALE GENOMIC DNA]</scope>
    <source>
        <strain evidence="6 10">XOM25</strain>
    </source>
</reference>
<feature type="region of interest" description="Disordered" evidence="1">
    <location>
        <begin position="270"/>
        <end position="303"/>
    </location>
</feature>
<accession>A0AAF0CAR0</accession>
<keyword evidence="10" id="KW-1185">Reference proteome</keyword>
<proteinExistence type="predicted"/>
<evidence type="ECO:0000256" key="1">
    <source>
        <dbReference type="SAM" id="MobiDB-lite"/>
    </source>
</evidence>
<reference evidence="6 10" key="3">
    <citation type="journal article" date="2022" name="Mar. Drugs">
        <title>Bioassay-Guided Fractionation Leads to the Detection of Cholic Acid Generated by the Rare Thalassomonas sp.</title>
        <authorList>
            <person name="Pheiffer F."/>
            <person name="Schneider Y.K."/>
            <person name="Hansen E.H."/>
            <person name="Andersen J.H."/>
            <person name="Isaksson J."/>
            <person name="Busche T."/>
            <person name="R C."/>
            <person name="Kalinowski J."/>
            <person name="Zyl L.V."/>
            <person name="Trindade M."/>
        </authorList>
    </citation>
    <scope>NUCLEOTIDE SEQUENCE [LARGE SCALE GENOMIC DNA]</scope>
    <source>
        <strain evidence="6 10">XOM25</strain>
    </source>
</reference>
<dbReference type="EMBL" id="CP059733">
    <property type="protein sequence ID" value="WDE07563.1"/>
    <property type="molecule type" value="Genomic_DNA"/>
</dbReference>
<dbReference type="Pfam" id="PF05598">
    <property type="entry name" value="DUF772"/>
    <property type="match status" value="1"/>
</dbReference>
<evidence type="ECO:0000313" key="7">
    <source>
        <dbReference type="EMBL" id="WDE07563.1"/>
    </source>
</evidence>